<name>A0ABS3QQQ8_9BACT</name>
<organism evidence="1 2">
    <name type="scientific">Hymenobacter negativus</name>
    <dbReference type="NCBI Taxonomy" id="2795026"/>
    <lineage>
        <taxon>Bacteria</taxon>
        <taxon>Pseudomonadati</taxon>
        <taxon>Bacteroidota</taxon>
        <taxon>Cytophagia</taxon>
        <taxon>Cytophagales</taxon>
        <taxon>Hymenobacteraceae</taxon>
        <taxon>Hymenobacter</taxon>
    </lineage>
</organism>
<reference evidence="1 2" key="1">
    <citation type="submission" date="2021-03" db="EMBL/GenBank/DDBJ databases">
        <authorList>
            <person name="Kim M.K."/>
        </authorList>
    </citation>
    <scope>NUCLEOTIDE SEQUENCE [LARGE SCALE GENOMIC DNA]</scope>
    <source>
        <strain evidence="1 2">BT442</strain>
    </source>
</reference>
<evidence type="ECO:0000313" key="1">
    <source>
        <dbReference type="EMBL" id="MBO2013015.1"/>
    </source>
</evidence>
<gene>
    <name evidence="1" type="ORF">J4E00_28395</name>
</gene>
<sequence>MRLIQIQRGHIKIEACNRTITIDGEGFIRPDDQRVPSPNYVDYVIYTDTLTHWDKPWEHEPLPVDVQSAIVIFLKEHFEQRGMRLAIE</sequence>
<protein>
    <submittedName>
        <fullName evidence="1">Uncharacterized protein</fullName>
    </submittedName>
</protein>
<keyword evidence="2" id="KW-1185">Reference proteome</keyword>
<dbReference type="RefSeq" id="WP_208178755.1">
    <property type="nucleotide sequence ID" value="NZ_JAGETZ010000024.1"/>
</dbReference>
<comment type="caution">
    <text evidence="1">The sequence shown here is derived from an EMBL/GenBank/DDBJ whole genome shotgun (WGS) entry which is preliminary data.</text>
</comment>
<dbReference type="EMBL" id="JAGETZ010000024">
    <property type="protein sequence ID" value="MBO2013015.1"/>
    <property type="molecule type" value="Genomic_DNA"/>
</dbReference>
<evidence type="ECO:0000313" key="2">
    <source>
        <dbReference type="Proteomes" id="UP000664369"/>
    </source>
</evidence>
<accession>A0ABS3QQQ8</accession>
<proteinExistence type="predicted"/>
<dbReference type="Proteomes" id="UP000664369">
    <property type="component" value="Unassembled WGS sequence"/>
</dbReference>
<dbReference type="Pfam" id="PF15603">
    <property type="entry name" value="Imm74"/>
    <property type="match status" value="1"/>
</dbReference>
<dbReference type="InterPro" id="IPR028148">
    <property type="entry name" value="Imm74"/>
</dbReference>